<sequence>MSDIRDRREELIDRIARRVVEMRLGMVAIVMLESAKPISFLGNQAMIFFQPFYRTFFTSPLYDEFASLLEDRENIELLIQRIEKYEEEYERKERAQDDPGH</sequence>
<evidence type="ECO:0000256" key="1">
    <source>
        <dbReference type="SAM" id="Coils"/>
    </source>
</evidence>
<evidence type="ECO:0000313" key="2">
    <source>
        <dbReference type="EMBL" id="RKX69758.1"/>
    </source>
</evidence>
<name>A0A660SG28_UNCW3</name>
<keyword evidence="1" id="KW-0175">Coiled coil</keyword>
<feature type="coiled-coil region" evidence="1">
    <location>
        <begin position="68"/>
        <end position="95"/>
    </location>
</feature>
<protein>
    <submittedName>
        <fullName evidence="2">Uncharacterized protein</fullName>
    </submittedName>
</protein>
<organism evidence="2 3">
    <name type="scientific">candidate division WOR-3 bacterium</name>
    <dbReference type="NCBI Taxonomy" id="2052148"/>
    <lineage>
        <taxon>Bacteria</taxon>
        <taxon>Bacteria division WOR-3</taxon>
    </lineage>
</organism>
<evidence type="ECO:0000313" key="3">
    <source>
        <dbReference type="Proteomes" id="UP000268469"/>
    </source>
</evidence>
<proteinExistence type="predicted"/>
<accession>A0A660SG28</accession>
<gene>
    <name evidence="2" type="ORF">DRP53_07185</name>
</gene>
<comment type="caution">
    <text evidence="2">The sequence shown here is derived from an EMBL/GenBank/DDBJ whole genome shotgun (WGS) entry which is preliminary data.</text>
</comment>
<reference evidence="2 3" key="1">
    <citation type="submission" date="2018-06" db="EMBL/GenBank/DDBJ databases">
        <title>Extensive metabolic versatility and redundancy in microbially diverse, dynamic hydrothermal sediments.</title>
        <authorList>
            <person name="Dombrowski N."/>
            <person name="Teske A."/>
            <person name="Baker B.J."/>
        </authorList>
    </citation>
    <scope>NUCLEOTIDE SEQUENCE [LARGE SCALE GENOMIC DNA]</scope>
    <source>
        <strain evidence="2">B36_G15</strain>
    </source>
</reference>
<dbReference type="AlphaFoldDB" id="A0A660SG28"/>
<dbReference type="EMBL" id="QNBE01000067">
    <property type="protein sequence ID" value="RKX69758.1"/>
    <property type="molecule type" value="Genomic_DNA"/>
</dbReference>
<dbReference type="Proteomes" id="UP000268469">
    <property type="component" value="Unassembled WGS sequence"/>
</dbReference>